<sequence length="307" mass="31826">MPDIPGPDGRWDFASWDAAHDRVLVAHGKDVLLVDPVSHNVRSIGEIEGAHAALAIPGGDRVLVSSGHDNTVRLIDSVSGTQIASIPVAGDPDATVLSPDGHTAYVMGADSGAISVVDLDRLTETARIAAKPGLEVPVLFGNNMLAVNDEGLGEIEIVDLSAGKMTGTIAMPGCKEPTGLAYAPQFGLALSACGNGKAALVDLRSRKVVRLLPIGLGPDTAIWDDARRRFLVPCGKSGSLAVITLGHRGASVVSTVQTQASARTAAFDPASGRLYLPAARFQPAQSGKRPEMIAGSFHLVVLSPRSN</sequence>
<dbReference type="RefSeq" id="WP_183614544.1">
    <property type="nucleotide sequence ID" value="NZ_JACICY010000009.1"/>
</dbReference>
<evidence type="ECO:0000313" key="2">
    <source>
        <dbReference type="Proteomes" id="UP000562395"/>
    </source>
</evidence>
<proteinExistence type="predicted"/>
<dbReference type="InterPro" id="IPR051200">
    <property type="entry name" value="Host-pathogen_enzymatic-act"/>
</dbReference>
<accession>A0A7W5ZY06</accession>
<dbReference type="AlphaFoldDB" id="A0A7W5ZY06"/>
<keyword evidence="2" id="KW-1185">Reference proteome</keyword>
<dbReference type="InterPro" id="IPR015943">
    <property type="entry name" value="WD40/YVTN_repeat-like_dom_sf"/>
</dbReference>
<dbReference type="PANTHER" id="PTHR47197:SF3">
    <property type="entry name" value="DIHYDRO-HEME D1 DEHYDROGENASE"/>
    <property type="match status" value="1"/>
</dbReference>
<name>A0A7W5ZY06_9SPHN</name>
<gene>
    <name evidence="1" type="ORF">GGQ88_003350</name>
</gene>
<evidence type="ECO:0000313" key="1">
    <source>
        <dbReference type="EMBL" id="MBB3862056.1"/>
    </source>
</evidence>
<dbReference type="PANTHER" id="PTHR47197">
    <property type="entry name" value="PROTEIN NIRF"/>
    <property type="match status" value="1"/>
</dbReference>
<dbReference type="Gene3D" id="2.130.10.10">
    <property type="entry name" value="YVTN repeat-like/Quinoprotein amine dehydrogenase"/>
    <property type="match status" value="2"/>
</dbReference>
<dbReference type="EMBL" id="JACICY010000009">
    <property type="protein sequence ID" value="MBB3862056.1"/>
    <property type="molecule type" value="Genomic_DNA"/>
</dbReference>
<comment type="caution">
    <text evidence="1">The sequence shown here is derived from an EMBL/GenBank/DDBJ whole genome shotgun (WGS) entry which is preliminary data.</text>
</comment>
<dbReference type="InterPro" id="IPR011048">
    <property type="entry name" value="Haem_d1_sf"/>
</dbReference>
<organism evidence="1 2">
    <name type="scientific">Novosphingobium hassiacum</name>
    <dbReference type="NCBI Taxonomy" id="173676"/>
    <lineage>
        <taxon>Bacteria</taxon>
        <taxon>Pseudomonadati</taxon>
        <taxon>Pseudomonadota</taxon>
        <taxon>Alphaproteobacteria</taxon>
        <taxon>Sphingomonadales</taxon>
        <taxon>Sphingomonadaceae</taxon>
        <taxon>Novosphingobium</taxon>
    </lineage>
</organism>
<dbReference type="Proteomes" id="UP000562395">
    <property type="component" value="Unassembled WGS sequence"/>
</dbReference>
<protein>
    <submittedName>
        <fullName evidence="1">YVTN family beta-propeller protein</fullName>
    </submittedName>
</protein>
<reference evidence="1 2" key="1">
    <citation type="submission" date="2020-08" db="EMBL/GenBank/DDBJ databases">
        <title>Genomic Encyclopedia of Type Strains, Phase IV (KMG-IV): sequencing the most valuable type-strain genomes for metagenomic binning, comparative biology and taxonomic classification.</title>
        <authorList>
            <person name="Goeker M."/>
        </authorList>
    </citation>
    <scope>NUCLEOTIDE SEQUENCE [LARGE SCALE GENOMIC DNA]</scope>
    <source>
        <strain evidence="1 2">DSM 14552</strain>
    </source>
</reference>
<dbReference type="SUPFAM" id="SSF51004">
    <property type="entry name" value="C-terminal (heme d1) domain of cytochrome cd1-nitrite reductase"/>
    <property type="match status" value="1"/>
</dbReference>